<evidence type="ECO:0000256" key="2">
    <source>
        <dbReference type="ARBA" id="ARBA00004882"/>
    </source>
</evidence>
<comment type="similarity">
    <text evidence="5">In the C-terminal section; belongs to the HTP reductase family.</text>
</comment>
<dbReference type="InterPro" id="IPR002734">
    <property type="entry name" value="RibDG_C"/>
</dbReference>
<dbReference type="PROSITE" id="PS00903">
    <property type="entry name" value="CYT_DCMP_DEAMINASES_1"/>
    <property type="match status" value="1"/>
</dbReference>
<evidence type="ECO:0000256" key="1">
    <source>
        <dbReference type="ARBA" id="ARBA00002151"/>
    </source>
</evidence>
<sequence length="309" mass="33032">MVGQGATAPPYGPHAEVEALAMAGLEARGATLYVTLEPCCVTIHTPPCTDAIVTAGIQRLVMGTLDPNPLVAGRGIQQLRAAGIDVHCLDLKPAALLVRPFATFITQQRPYVTAKWAMTLDGKLATHTGDARWISGPQSRALVHDLRDRVDAILVGAQTASLDNPQLTVRIPCGTPVQLYRTPRSGPLRVVLATRGQLPEHLTLLQSALSTHTCIIVGETCSPEQIQTLESYGASVYPVAVDDNNRIDITAALQLLARQGYMHVLIEGGAEILGSAFAQCCVDHVAVFIAPKLLEELLLFLQSADKDNV</sequence>
<dbReference type="NCBIfam" id="TIGR00326">
    <property type="entry name" value="eubact_ribD"/>
    <property type="match status" value="1"/>
</dbReference>
<dbReference type="GO" id="GO:0008270">
    <property type="term" value="F:zinc ion binding"/>
    <property type="evidence" value="ECO:0007669"/>
    <property type="project" value="InterPro"/>
</dbReference>
<comment type="catalytic activity">
    <reaction evidence="15">
        <text>5-amino-6-(5-phospho-D-ribitylamino)uracil + NADP(+) = 5-amino-6-(5-phospho-D-ribosylamino)uracil + NADPH + H(+)</text>
        <dbReference type="Rhea" id="RHEA:17845"/>
        <dbReference type="ChEBI" id="CHEBI:15378"/>
        <dbReference type="ChEBI" id="CHEBI:57783"/>
        <dbReference type="ChEBI" id="CHEBI:58349"/>
        <dbReference type="ChEBI" id="CHEBI:58421"/>
        <dbReference type="ChEBI" id="CHEBI:58453"/>
        <dbReference type="EC" id="1.1.1.193"/>
    </reaction>
</comment>
<proteinExistence type="inferred from homology"/>
<evidence type="ECO:0000256" key="12">
    <source>
        <dbReference type="ARBA" id="ARBA00022857"/>
    </source>
</evidence>
<evidence type="ECO:0000256" key="10">
    <source>
        <dbReference type="ARBA" id="ARBA00022723"/>
    </source>
</evidence>
<comment type="pathway">
    <text evidence="2">Cofactor biosynthesis; riboflavin biosynthesis; 5-amino-6-(D-ribitylamino)uracil from GTP: step 2/4.</text>
</comment>
<keyword evidence="11" id="KW-0862">Zinc</keyword>
<dbReference type="UniPathway" id="UPA00275">
    <property type="reaction ID" value="UER00401"/>
</dbReference>
<evidence type="ECO:0000256" key="8">
    <source>
        <dbReference type="ARBA" id="ARBA00019930"/>
    </source>
</evidence>
<dbReference type="PANTHER" id="PTHR38011">
    <property type="entry name" value="DIHYDROFOLATE REDUCTASE FAMILY PROTEIN (AFU_ORTHOLOGUE AFUA_8G06820)"/>
    <property type="match status" value="1"/>
</dbReference>
<dbReference type="Pfam" id="PF00383">
    <property type="entry name" value="dCMP_cyt_deam_1"/>
    <property type="match status" value="1"/>
</dbReference>
<dbReference type="GO" id="GO:0008835">
    <property type="term" value="F:diaminohydroxyphosphoribosylaminopyrimidine deaminase activity"/>
    <property type="evidence" value="ECO:0007669"/>
    <property type="project" value="UniProtKB-EC"/>
</dbReference>
<dbReference type="EC" id="1.1.1.193" evidence="7"/>
<dbReference type="Proteomes" id="UP000287188">
    <property type="component" value="Unassembled WGS sequence"/>
</dbReference>
<dbReference type="GO" id="GO:0009231">
    <property type="term" value="P:riboflavin biosynthetic process"/>
    <property type="evidence" value="ECO:0007669"/>
    <property type="project" value="UniProtKB-UniPathway"/>
</dbReference>
<dbReference type="InterPro" id="IPR016193">
    <property type="entry name" value="Cytidine_deaminase-like"/>
</dbReference>
<protein>
    <recommendedName>
        <fullName evidence="8">Riboflavin biosynthesis protein RibD</fullName>
        <ecNumber evidence="7">1.1.1.193</ecNumber>
        <ecNumber evidence="6">3.5.4.26</ecNumber>
    </recommendedName>
</protein>
<evidence type="ECO:0000256" key="6">
    <source>
        <dbReference type="ARBA" id="ARBA00012766"/>
    </source>
</evidence>
<comment type="caution">
    <text evidence="18">The sequence shown here is derived from an EMBL/GenBank/DDBJ whole genome shotgun (WGS) entry which is preliminary data.</text>
</comment>
<dbReference type="Gene3D" id="3.40.430.10">
    <property type="entry name" value="Dihydrofolate Reductase, subunit A"/>
    <property type="match status" value="1"/>
</dbReference>
<dbReference type="PANTHER" id="PTHR38011:SF7">
    <property type="entry name" value="2,5-DIAMINO-6-RIBOSYLAMINO-4(3H)-PYRIMIDINONE 5'-PHOSPHATE REDUCTASE"/>
    <property type="match status" value="1"/>
</dbReference>
<evidence type="ECO:0000256" key="11">
    <source>
        <dbReference type="ARBA" id="ARBA00022833"/>
    </source>
</evidence>
<dbReference type="Gene3D" id="3.40.140.10">
    <property type="entry name" value="Cytidine Deaminase, domain 2"/>
    <property type="match status" value="1"/>
</dbReference>
<evidence type="ECO:0000259" key="17">
    <source>
        <dbReference type="PROSITE" id="PS51747"/>
    </source>
</evidence>
<organism evidence="18 19">
    <name type="scientific">Dictyobacter kobayashii</name>
    <dbReference type="NCBI Taxonomy" id="2014872"/>
    <lineage>
        <taxon>Bacteria</taxon>
        <taxon>Bacillati</taxon>
        <taxon>Chloroflexota</taxon>
        <taxon>Ktedonobacteria</taxon>
        <taxon>Ktedonobacterales</taxon>
        <taxon>Dictyobacteraceae</taxon>
        <taxon>Dictyobacter</taxon>
    </lineage>
</organism>
<evidence type="ECO:0000313" key="18">
    <source>
        <dbReference type="EMBL" id="GCE16253.1"/>
    </source>
</evidence>
<dbReference type="PROSITE" id="PS51747">
    <property type="entry name" value="CYT_DCMP_DEAMINASES_2"/>
    <property type="match status" value="1"/>
</dbReference>
<keyword evidence="12" id="KW-0521">NADP</keyword>
<dbReference type="EC" id="3.5.4.26" evidence="6"/>
<dbReference type="CDD" id="cd01284">
    <property type="entry name" value="Riboflavin_deaminase-reductase"/>
    <property type="match status" value="1"/>
</dbReference>
<accession>A0A402AAQ2</accession>
<keyword evidence="9" id="KW-0686">Riboflavin biosynthesis</keyword>
<keyword evidence="19" id="KW-1185">Reference proteome</keyword>
<dbReference type="InterPro" id="IPR016192">
    <property type="entry name" value="APOBEC/CMP_deaminase_Zn-bd"/>
</dbReference>
<evidence type="ECO:0000256" key="3">
    <source>
        <dbReference type="ARBA" id="ARBA00004910"/>
    </source>
</evidence>
<dbReference type="InterPro" id="IPR002125">
    <property type="entry name" value="CMP_dCMP_dom"/>
</dbReference>
<comment type="catalytic activity">
    <reaction evidence="16">
        <text>2,5-diamino-6-hydroxy-4-(5-phosphoribosylamino)-pyrimidine + H2O + H(+) = 5-amino-6-(5-phospho-D-ribosylamino)uracil + NH4(+)</text>
        <dbReference type="Rhea" id="RHEA:21868"/>
        <dbReference type="ChEBI" id="CHEBI:15377"/>
        <dbReference type="ChEBI" id="CHEBI:15378"/>
        <dbReference type="ChEBI" id="CHEBI:28938"/>
        <dbReference type="ChEBI" id="CHEBI:58453"/>
        <dbReference type="ChEBI" id="CHEBI:58614"/>
        <dbReference type="EC" id="3.5.4.26"/>
    </reaction>
</comment>
<keyword evidence="13" id="KW-0560">Oxidoreductase</keyword>
<comment type="pathway">
    <text evidence="3">Cofactor biosynthesis; riboflavin biosynthesis; 5-amino-6-(D-ribitylamino)uracil from GTP: step 3/4.</text>
</comment>
<dbReference type="InterPro" id="IPR024072">
    <property type="entry name" value="DHFR-like_dom_sf"/>
</dbReference>
<dbReference type="GO" id="GO:0008703">
    <property type="term" value="F:5-amino-6-(5-phosphoribosylamino)uracil reductase activity"/>
    <property type="evidence" value="ECO:0007669"/>
    <property type="project" value="UniProtKB-EC"/>
</dbReference>
<dbReference type="Pfam" id="PF01872">
    <property type="entry name" value="RibD_C"/>
    <property type="match status" value="1"/>
</dbReference>
<dbReference type="RefSeq" id="WP_246035233.1">
    <property type="nucleotide sequence ID" value="NZ_BIFS01000001.1"/>
</dbReference>
<evidence type="ECO:0000256" key="15">
    <source>
        <dbReference type="ARBA" id="ARBA00049861"/>
    </source>
</evidence>
<evidence type="ECO:0000256" key="5">
    <source>
        <dbReference type="ARBA" id="ARBA00007417"/>
    </source>
</evidence>
<comment type="similarity">
    <text evidence="4">In the N-terminal section; belongs to the cytidine and deoxycytidylate deaminase family.</text>
</comment>
<evidence type="ECO:0000256" key="9">
    <source>
        <dbReference type="ARBA" id="ARBA00022619"/>
    </source>
</evidence>
<evidence type="ECO:0000256" key="16">
    <source>
        <dbReference type="ARBA" id="ARBA00049886"/>
    </source>
</evidence>
<dbReference type="EMBL" id="BIFS01000001">
    <property type="protein sequence ID" value="GCE16253.1"/>
    <property type="molecule type" value="Genomic_DNA"/>
</dbReference>
<keyword evidence="14" id="KW-0511">Multifunctional enzyme</keyword>
<evidence type="ECO:0000256" key="4">
    <source>
        <dbReference type="ARBA" id="ARBA00005259"/>
    </source>
</evidence>
<reference evidence="19" key="1">
    <citation type="submission" date="2018-12" db="EMBL/GenBank/DDBJ databases">
        <title>Tengunoibacter tsumagoiensis gen. nov., sp. nov., Dictyobacter kobayashii sp. nov., D. alpinus sp. nov., and D. joshuensis sp. nov. and description of Dictyobacteraceae fam. nov. within the order Ktedonobacterales isolated from Tengu-no-mugimeshi.</title>
        <authorList>
            <person name="Wang C.M."/>
            <person name="Zheng Y."/>
            <person name="Sakai Y."/>
            <person name="Toyoda A."/>
            <person name="Minakuchi Y."/>
            <person name="Abe K."/>
            <person name="Yokota A."/>
            <person name="Yabe S."/>
        </authorList>
    </citation>
    <scope>NUCLEOTIDE SEQUENCE [LARGE SCALE GENOMIC DNA]</scope>
    <source>
        <strain evidence="19">Uno11</strain>
    </source>
</reference>
<dbReference type="AlphaFoldDB" id="A0A402AAQ2"/>
<evidence type="ECO:0000256" key="7">
    <source>
        <dbReference type="ARBA" id="ARBA00013173"/>
    </source>
</evidence>
<evidence type="ECO:0000313" key="19">
    <source>
        <dbReference type="Proteomes" id="UP000287188"/>
    </source>
</evidence>
<evidence type="ECO:0000256" key="14">
    <source>
        <dbReference type="ARBA" id="ARBA00023268"/>
    </source>
</evidence>
<feature type="domain" description="CMP/dCMP-type deaminase" evidence="17">
    <location>
        <begin position="1"/>
        <end position="87"/>
    </location>
</feature>
<keyword evidence="10" id="KW-0479">Metal-binding</keyword>
<dbReference type="InterPro" id="IPR050765">
    <property type="entry name" value="Riboflavin_Biosynth_HTPR"/>
</dbReference>
<dbReference type="SUPFAM" id="SSF53597">
    <property type="entry name" value="Dihydrofolate reductase-like"/>
    <property type="match status" value="1"/>
</dbReference>
<name>A0A402AAQ2_9CHLR</name>
<evidence type="ECO:0000256" key="13">
    <source>
        <dbReference type="ARBA" id="ARBA00023002"/>
    </source>
</evidence>
<comment type="function">
    <text evidence="1">Converts 2,5-diamino-6-(ribosylamino)-4(3h)-pyrimidinone 5'-phosphate into 5-amino-6-(ribosylamino)-2,4(1h,3h)-pyrimidinedione 5'-phosphate.</text>
</comment>
<dbReference type="InterPro" id="IPR004794">
    <property type="entry name" value="Eubact_RibD"/>
</dbReference>
<dbReference type="SUPFAM" id="SSF53927">
    <property type="entry name" value="Cytidine deaminase-like"/>
    <property type="match status" value="1"/>
</dbReference>
<gene>
    <name evidence="18" type="ORF">KDK_00530</name>
</gene>